<accession>A0ABN9GNN6</accession>
<dbReference type="Proteomes" id="UP001162483">
    <property type="component" value="Unassembled WGS sequence"/>
</dbReference>
<reference evidence="1" key="1">
    <citation type="submission" date="2023-05" db="EMBL/GenBank/DDBJ databases">
        <authorList>
            <person name="Stuckert A."/>
        </authorList>
    </citation>
    <scope>NUCLEOTIDE SEQUENCE</scope>
</reference>
<protein>
    <submittedName>
        <fullName evidence="1">Uncharacterized protein</fullName>
    </submittedName>
</protein>
<dbReference type="EMBL" id="CATNWA010018866">
    <property type="protein sequence ID" value="CAI9609937.1"/>
    <property type="molecule type" value="Genomic_DNA"/>
</dbReference>
<evidence type="ECO:0000313" key="2">
    <source>
        <dbReference type="Proteomes" id="UP001162483"/>
    </source>
</evidence>
<evidence type="ECO:0000313" key="1">
    <source>
        <dbReference type="EMBL" id="CAI9609937.1"/>
    </source>
</evidence>
<comment type="caution">
    <text evidence="1">The sequence shown here is derived from an EMBL/GenBank/DDBJ whole genome shotgun (WGS) entry which is preliminary data.</text>
</comment>
<name>A0ABN9GNN6_9NEOB</name>
<sequence>MRGDQRFNCVQGVFYIGGRVSVLYCKQTALDGWAVQSHPK</sequence>
<gene>
    <name evidence="1" type="ORF">SPARVUS_LOCUS14334183</name>
</gene>
<proteinExistence type="predicted"/>
<keyword evidence="2" id="KW-1185">Reference proteome</keyword>
<organism evidence="1 2">
    <name type="scientific">Staurois parvus</name>
    <dbReference type="NCBI Taxonomy" id="386267"/>
    <lineage>
        <taxon>Eukaryota</taxon>
        <taxon>Metazoa</taxon>
        <taxon>Chordata</taxon>
        <taxon>Craniata</taxon>
        <taxon>Vertebrata</taxon>
        <taxon>Euteleostomi</taxon>
        <taxon>Amphibia</taxon>
        <taxon>Batrachia</taxon>
        <taxon>Anura</taxon>
        <taxon>Neobatrachia</taxon>
        <taxon>Ranoidea</taxon>
        <taxon>Ranidae</taxon>
        <taxon>Staurois</taxon>
    </lineage>
</organism>